<dbReference type="GO" id="GO:0006508">
    <property type="term" value="P:proteolysis"/>
    <property type="evidence" value="ECO:0007669"/>
    <property type="project" value="UniProtKB-KW"/>
</dbReference>
<feature type="transmembrane region" description="Helical" evidence="4">
    <location>
        <begin position="85"/>
        <end position="107"/>
    </location>
</feature>
<evidence type="ECO:0000256" key="1">
    <source>
        <dbReference type="ARBA" id="ARBA00022670"/>
    </source>
</evidence>
<evidence type="ECO:0000256" key="3">
    <source>
        <dbReference type="SAM" id="MobiDB-lite"/>
    </source>
</evidence>
<dbReference type="Proteomes" id="UP000644115">
    <property type="component" value="Unassembled WGS sequence"/>
</dbReference>
<dbReference type="Pfam" id="PF13365">
    <property type="entry name" value="Trypsin_2"/>
    <property type="match status" value="1"/>
</dbReference>
<dbReference type="PRINTS" id="PR00834">
    <property type="entry name" value="PROTEASES2C"/>
</dbReference>
<feature type="compositionally biased region" description="Basic residues" evidence="3">
    <location>
        <begin position="58"/>
        <end position="73"/>
    </location>
</feature>
<dbReference type="AlphaFoldDB" id="A0A923NCM5"/>
<dbReference type="GO" id="GO:0004252">
    <property type="term" value="F:serine-type endopeptidase activity"/>
    <property type="evidence" value="ECO:0007669"/>
    <property type="project" value="InterPro"/>
</dbReference>
<accession>A0A923NCM5</accession>
<keyword evidence="7" id="KW-1185">Reference proteome</keyword>
<proteinExistence type="predicted"/>
<keyword evidence="4" id="KW-0472">Membrane</keyword>
<evidence type="ECO:0000256" key="2">
    <source>
        <dbReference type="ARBA" id="ARBA00022801"/>
    </source>
</evidence>
<dbReference type="InterPro" id="IPR001478">
    <property type="entry name" value="PDZ"/>
</dbReference>
<comment type="caution">
    <text evidence="6">The sequence shown here is derived from an EMBL/GenBank/DDBJ whole genome shotgun (WGS) entry which is preliminary data.</text>
</comment>
<gene>
    <name evidence="6" type="ORF">H8876_06265</name>
</gene>
<dbReference type="Gene3D" id="2.40.10.120">
    <property type="match status" value="1"/>
</dbReference>
<protein>
    <submittedName>
        <fullName evidence="6">Trypsin-like peptidase domain-containing protein</fullName>
    </submittedName>
</protein>
<keyword evidence="2" id="KW-0378">Hydrolase</keyword>
<dbReference type="InterPro" id="IPR051201">
    <property type="entry name" value="Chloro_Bact_Ser_Proteases"/>
</dbReference>
<feature type="compositionally biased region" description="Polar residues" evidence="3">
    <location>
        <begin position="46"/>
        <end position="56"/>
    </location>
</feature>
<feature type="domain" description="PDZ" evidence="5">
    <location>
        <begin position="378"/>
        <end position="447"/>
    </location>
</feature>
<feature type="compositionally biased region" description="Polar residues" evidence="3">
    <location>
        <begin position="1"/>
        <end position="24"/>
    </location>
</feature>
<evidence type="ECO:0000313" key="6">
    <source>
        <dbReference type="EMBL" id="MBC5999599.1"/>
    </source>
</evidence>
<dbReference type="PANTHER" id="PTHR43343:SF3">
    <property type="entry name" value="PROTEASE DO-LIKE 8, CHLOROPLASTIC"/>
    <property type="match status" value="1"/>
</dbReference>
<dbReference type="SUPFAM" id="SSF50156">
    <property type="entry name" value="PDZ domain-like"/>
    <property type="match status" value="1"/>
</dbReference>
<name>A0A923NCM5_9FIRM</name>
<feature type="region of interest" description="Disordered" evidence="3">
    <location>
        <begin position="1"/>
        <end position="78"/>
    </location>
</feature>
<dbReference type="PANTHER" id="PTHR43343">
    <property type="entry name" value="PEPTIDASE S12"/>
    <property type="match status" value="1"/>
</dbReference>
<dbReference type="EMBL" id="JACRWC010000078">
    <property type="protein sequence ID" value="MBC5999599.1"/>
    <property type="molecule type" value="Genomic_DNA"/>
</dbReference>
<dbReference type="SUPFAM" id="SSF50494">
    <property type="entry name" value="Trypsin-like serine proteases"/>
    <property type="match status" value="1"/>
</dbReference>
<keyword evidence="1" id="KW-0645">Protease</keyword>
<evidence type="ECO:0000313" key="7">
    <source>
        <dbReference type="Proteomes" id="UP000644115"/>
    </source>
</evidence>
<dbReference type="InterPro" id="IPR001940">
    <property type="entry name" value="Peptidase_S1C"/>
</dbReference>
<dbReference type="InterPro" id="IPR009003">
    <property type="entry name" value="Peptidase_S1_PA"/>
</dbReference>
<keyword evidence="4" id="KW-0812">Transmembrane</keyword>
<dbReference type="Pfam" id="PF13180">
    <property type="entry name" value="PDZ_2"/>
    <property type="match status" value="1"/>
</dbReference>
<sequence length="454" mass="47208">MHYSNYGRQHQNPGQNDHAGQSGQRYYGQQPGGHGFAGQQSGGEACTSSWSSSDGVTRTHRAKGVKKPKKPRQPGRPVSLTRKSLALLIALCVVVSALFGFGGSYLANALNGGHSGSSKTASVSKNGYKLEDATGSKMTVQEVTNKTKDSVVEIKTESVSADAWMQQYVTEGAGSGVVMTADGYIMTNNHVIDGASKITVTTSDDKEYEAKLVGTDSITDIAVLKISAKNLTPATYGNSDQLAVGDMAVAIGNPLGELGGTVSAGIISALDRELAIDGKTMTLLQTDASINPGNSGGGLFNGDGQLIGIVVAKSSGSNVEGLGFAIPINKAADVAQQLMDKGYVSDQPSTGMSYAESSQGNGAAQFFGNSQDSQSQSSSAAVYIQEVTGTNAKKAGFQSGDLVYAVDGTRITSFNTLSSIVTSHKVGDKLTYTIVRGNQTKEIKLTLEEKKASN</sequence>
<dbReference type="InterPro" id="IPR036034">
    <property type="entry name" value="PDZ_sf"/>
</dbReference>
<reference evidence="6" key="1">
    <citation type="submission" date="2020-08" db="EMBL/GenBank/DDBJ databases">
        <authorList>
            <person name="Liu C."/>
            <person name="Sun Q."/>
        </authorList>
    </citation>
    <scope>NUCLEOTIDE SEQUENCE</scope>
    <source>
        <strain evidence="6">BX16</strain>
    </source>
</reference>
<evidence type="ECO:0000259" key="5">
    <source>
        <dbReference type="Pfam" id="PF13180"/>
    </source>
</evidence>
<organism evidence="6 7">
    <name type="scientific">Lentihominibacter faecis</name>
    <dbReference type="NCBI Taxonomy" id="2764712"/>
    <lineage>
        <taxon>Bacteria</taxon>
        <taxon>Bacillati</taxon>
        <taxon>Bacillota</taxon>
        <taxon>Clostridia</taxon>
        <taxon>Peptostreptococcales</taxon>
        <taxon>Anaerovoracaceae</taxon>
        <taxon>Lentihominibacter</taxon>
    </lineage>
</organism>
<keyword evidence="4" id="KW-1133">Transmembrane helix</keyword>
<dbReference type="Gene3D" id="2.30.42.10">
    <property type="match status" value="1"/>
</dbReference>
<evidence type="ECO:0000256" key="4">
    <source>
        <dbReference type="SAM" id="Phobius"/>
    </source>
</evidence>